<dbReference type="Proteomes" id="UP000035909">
    <property type="component" value="Unassembled WGS sequence"/>
</dbReference>
<name>A0A0J1HEY2_9GAMM</name>
<dbReference type="PATRIC" id="fig|320778.3.peg.1354"/>
<evidence type="ECO:0000313" key="1">
    <source>
        <dbReference type="EMBL" id="KLV10179.1"/>
    </source>
</evidence>
<reference evidence="1 2" key="1">
    <citation type="submission" date="2015-05" db="EMBL/GenBank/DDBJ databases">
        <title>Photobacterium galathea sp. nov.</title>
        <authorList>
            <person name="Machado H."/>
            <person name="Gram L."/>
        </authorList>
    </citation>
    <scope>NUCLEOTIDE SEQUENCE [LARGE SCALE GENOMIC DNA]</scope>
    <source>
        <strain evidence="1 2">DSM 22954</strain>
    </source>
</reference>
<gene>
    <name evidence="1" type="ORF">ABT57_06275</name>
</gene>
<organism evidence="1 2">
    <name type="scientific">Photobacterium ganghwense</name>
    <dbReference type="NCBI Taxonomy" id="320778"/>
    <lineage>
        <taxon>Bacteria</taxon>
        <taxon>Pseudomonadati</taxon>
        <taxon>Pseudomonadota</taxon>
        <taxon>Gammaproteobacteria</taxon>
        <taxon>Vibrionales</taxon>
        <taxon>Vibrionaceae</taxon>
        <taxon>Photobacterium</taxon>
    </lineage>
</organism>
<evidence type="ECO:0000313" key="2">
    <source>
        <dbReference type="Proteomes" id="UP000035909"/>
    </source>
</evidence>
<protein>
    <submittedName>
        <fullName evidence="1">Uncharacterized protein</fullName>
    </submittedName>
</protein>
<proteinExistence type="predicted"/>
<dbReference type="RefSeq" id="WP_047884342.1">
    <property type="nucleotide sequence ID" value="NZ_LDOU01000006.1"/>
</dbReference>
<dbReference type="EMBL" id="LDOU01000006">
    <property type="protein sequence ID" value="KLV10179.1"/>
    <property type="molecule type" value="Genomic_DNA"/>
</dbReference>
<dbReference type="AlphaFoldDB" id="A0A0J1HEY2"/>
<keyword evidence="2" id="KW-1185">Reference proteome</keyword>
<sequence length="99" mass="10726">MTRLVIRNLNGGDTEQPSKEVGSKVIVNQDAMNVVVTKDHVRVISQGFQGIPGPHLISGANDIDETNRQDCSLLQFNAETGKYEATVEVRGLVINCGAF</sequence>
<comment type="caution">
    <text evidence="1">The sequence shown here is derived from an EMBL/GenBank/DDBJ whole genome shotgun (WGS) entry which is preliminary data.</text>
</comment>
<dbReference type="STRING" id="320778.ABT57_06275"/>
<accession>A0A0J1HEY2</accession>